<accession>A0A084ST09</accession>
<sequence length="131" mass="15276">MRICTGLGLLGGLFLLGWVALAVFFWRKEREASRRHKEQLRLLGTEELLSRARNWGPMNRHAELPAVVEFRALLEQHRYEEMLLGWRALTSSLFALEEHVSTGGPQVYDSDAFRVLRDYVEVLHERQQRGE</sequence>
<proteinExistence type="predicted"/>
<keyword evidence="1" id="KW-0472">Membrane</keyword>
<dbReference type="RefSeq" id="WP_043398121.1">
    <property type="nucleotide sequence ID" value="NZ_JPMI01000138.1"/>
</dbReference>
<gene>
    <name evidence="2" type="ORF">Q664_21080</name>
</gene>
<dbReference type="AlphaFoldDB" id="A0A084ST09"/>
<name>A0A084ST09_9BACT</name>
<dbReference type="Proteomes" id="UP000028547">
    <property type="component" value="Unassembled WGS sequence"/>
</dbReference>
<evidence type="ECO:0000313" key="2">
    <source>
        <dbReference type="EMBL" id="KFA91594.1"/>
    </source>
</evidence>
<keyword evidence="1" id="KW-0812">Transmembrane</keyword>
<evidence type="ECO:0000313" key="3">
    <source>
        <dbReference type="Proteomes" id="UP000028547"/>
    </source>
</evidence>
<reference evidence="2 3" key="1">
    <citation type="submission" date="2014-07" db="EMBL/GenBank/DDBJ databases">
        <title>Draft Genome Sequence of Gephyronic Acid Producer, Cystobacter violaceus Strain Cb vi76.</title>
        <authorList>
            <person name="Stevens D.C."/>
            <person name="Young J."/>
            <person name="Carmichael R."/>
            <person name="Tan J."/>
            <person name="Taylor R.E."/>
        </authorList>
    </citation>
    <scope>NUCLEOTIDE SEQUENCE [LARGE SCALE GENOMIC DNA]</scope>
    <source>
        <strain evidence="2 3">Cb vi76</strain>
    </source>
</reference>
<keyword evidence="1" id="KW-1133">Transmembrane helix</keyword>
<comment type="caution">
    <text evidence="2">The sequence shown here is derived from an EMBL/GenBank/DDBJ whole genome shotgun (WGS) entry which is preliminary data.</text>
</comment>
<protein>
    <submittedName>
        <fullName evidence="2">Uncharacterized protein</fullName>
    </submittedName>
</protein>
<dbReference type="EMBL" id="JPMI01000138">
    <property type="protein sequence ID" value="KFA91594.1"/>
    <property type="molecule type" value="Genomic_DNA"/>
</dbReference>
<evidence type="ECO:0000256" key="1">
    <source>
        <dbReference type="SAM" id="Phobius"/>
    </source>
</evidence>
<feature type="transmembrane region" description="Helical" evidence="1">
    <location>
        <begin position="6"/>
        <end position="26"/>
    </location>
</feature>
<organism evidence="2 3">
    <name type="scientific">Archangium violaceum Cb vi76</name>
    <dbReference type="NCBI Taxonomy" id="1406225"/>
    <lineage>
        <taxon>Bacteria</taxon>
        <taxon>Pseudomonadati</taxon>
        <taxon>Myxococcota</taxon>
        <taxon>Myxococcia</taxon>
        <taxon>Myxococcales</taxon>
        <taxon>Cystobacterineae</taxon>
        <taxon>Archangiaceae</taxon>
        <taxon>Archangium</taxon>
    </lineage>
</organism>